<dbReference type="EMBL" id="RYYV01000006">
    <property type="protein sequence ID" value="RUL76042.1"/>
    <property type="molecule type" value="Genomic_DNA"/>
</dbReference>
<dbReference type="GO" id="GO:0016740">
    <property type="term" value="F:transferase activity"/>
    <property type="evidence" value="ECO:0007669"/>
    <property type="project" value="UniProtKB-KW"/>
</dbReference>
<dbReference type="Pfam" id="PF22817">
    <property type="entry name" value="ApeP-like"/>
    <property type="match status" value="1"/>
</dbReference>
<dbReference type="AlphaFoldDB" id="A0A432M6T7"/>
<keyword evidence="1" id="KW-0808">Transferase</keyword>
<evidence type="ECO:0000313" key="1">
    <source>
        <dbReference type="EMBL" id="RUL76042.1"/>
    </source>
</evidence>
<keyword evidence="2" id="KW-1185">Reference proteome</keyword>
<evidence type="ECO:0000313" key="2">
    <source>
        <dbReference type="Proteomes" id="UP000274358"/>
    </source>
</evidence>
<dbReference type="RefSeq" id="WP_126684606.1">
    <property type="nucleotide sequence ID" value="NZ_RYYV01000006.1"/>
</dbReference>
<organism evidence="1 2">
    <name type="scientific">Dyella choica</name>
    <dbReference type="NCBI Taxonomy" id="1927959"/>
    <lineage>
        <taxon>Bacteria</taxon>
        <taxon>Pseudomonadati</taxon>
        <taxon>Pseudomonadota</taxon>
        <taxon>Gammaproteobacteria</taxon>
        <taxon>Lysobacterales</taxon>
        <taxon>Rhodanobacteraceae</taxon>
        <taxon>Dyella</taxon>
    </lineage>
</organism>
<gene>
    <name evidence="1" type="ORF">EKH80_10010</name>
</gene>
<comment type="caution">
    <text evidence="1">The sequence shown here is derived from an EMBL/GenBank/DDBJ whole genome shotgun (WGS) entry which is preliminary data.</text>
</comment>
<dbReference type="OrthoDB" id="9800188at2"/>
<reference evidence="1 2" key="1">
    <citation type="submission" date="2018-12" db="EMBL/GenBank/DDBJ databases">
        <title>Dyella dinghuensis sp. nov. DHOA06 and Dyella choica sp. nov. 4M-K27, isolated from forest soil.</title>
        <authorList>
            <person name="Qiu L.-H."/>
            <person name="Gao Z.-H."/>
        </authorList>
    </citation>
    <scope>NUCLEOTIDE SEQUENCE [LARGE SCALE GENOMIC DNA]</scope>
    <source>
        <strain evidence="1 2">4M-K27</strain>
    </source>
</reference>
<proteinExistence type="predicted"/>
<dbReference type="InterPro" id="IPR029069">
    <property type="entry name" value="HotDog_dom_sf"/>
</dbReference>
<sequence>MLTQAAWAARIPHAGAMALIDAVVEWDASVIHAVAERHTPEEHPLRSPAGLHAVHLAEYGAQAMAVHGALLGETGGREGRLVSLRDLRLMVEYVDLSGGRMDIHAHRLLADERGAQYLFEVWQQGRLLASGRVTAMHAAAV</sequence>
<accession>A0A432M6T7</accession>
<dbReference type="InterPro" id="IPR016776">
    <property type="entry name" value="ApeP-like_dehydratase"/>
</dbReference>
<dbReference type="Gene3D" id="3.10.129.10">
    <property type="entry name" value="Hotdog Thioesterase"/>
    <property type="match status" value="1"/>
</dbReference>
<dbReference type="Proteomes" id="UP000274358">
    <property type="component" value="Unassembled WGS sequence"/>
</dbReference>
<protein>
    <submittedName>
        <fullName evidence="1">Phosphotransferase</fullName>
    </submittedName>
</protein>
<dbReference type="SUPFAM" id="SSF54637">
    <property type="entry name" value="Thioesterase/thiol ester dehydrase-isomerase"/>
    <property type="match status" value="1"/>
</dbReference>
<name>A0A432M6T7_9GAMM</name>